<dbReference type="GO" id="GO:0003913">
    <property type="term" value="F:DNA photolyase activity"/>
    <property type="evidence" value="ECO:0007669"/>
    <property type="project" value="InterPro"/>
</dbReference>
<dbReference type="GO" id="GO:0042601">
    <property type="term" value="C:endospore-forming forespore"/>
    <property type="evidence" value="ECO:0007669"/>
    <property type="project" value="TreeGrafter"/>
</dbReference>
<dbReference type="GO" id="GO:1904047">
    <property type="term" value="F:S-adenosyl-L-methionine binding"/>
    <property type="evidence" value="ECO:0007669"/>
    <property type="project" value="InterPro"/>
</dbReference>
<dbReference type="InterPro" id="IPR049539">
    <property type="entry name" value="SPL"/>
</dbReference>
<dbReference type="InterPro" id="IPR023897">
    <property type="entry name" value="SPL_firmicutes"/>
</dbReference>
<dbReference type="PANTHER" id="PTHR37822:SF2">
    <property type="entry name" value="SPORE PHOTOPRODUCT LYASE"/>
    <property type="match status" value="1"/>
</dbReference>
<name>A0A2L2X7K9_9FIRM</name>
<dbReference type="GO" id="GO:0051539">
    <property type="term" value="F:4 iron, 4 sulfur cluster binding"/>
    <property type="evidence" value="ECO:0007669"/>
    <property type="project" value="TreeGrafter"/>
</dbReference>
<dbReference type="Gene3D" id="3.40.50.12110">
    <property type="match status" value="1"/>
</dbReference>
<dbReference type="Pfam" id="PF20903">
    <property type="entry name" value="SPL"/>
    <property type="match status" value="1"/>
</dbReference>
<proteinExistence type="predicted"/>
<accession>A0A2L2X7K9</accession>
<dbReference type="InterPro" id="IPR007197">
    <property type="entry name" value="rSAM"/>
</dbReference>
<dbReference type="SFLD" id="SFLDF00412">
    <property type="entry name" value="spore_photoproduct_lyase_2"/>
    <property type="match status" value="1"/>
</dbReference>
<evidence type="ECO:0000313" key="2">
    <source>
        <dbReference type="Proteomes" id="UP000239549"/>
    </source>
</evidence>
<keyword evidence="2" id="KW-1185">Reference proteome</keyword>
<protein>
    <submittedName>
        <fullName evidence="1">Spore photoproduct lyase</fullName>
    </submittedName>
</protein>
<gene>
    <name evidence="1" type="ORF">DCCM_0259</name>
</gene>
<dbReference type="SFLD" id="SFLDG01079">
    <property type="entry name" value="spore_photoproduct_lyase_like"/>
    <property type="match status" value="1"/>
</dbReference>
<dbReference type="Proteomes" id="UP000239549">
    <property type="component" value="Unassembled WGS sequence"/>
</dbReference>
<reference evidence="2" key="1">
    <citation type="submission" date="2018-02" db="EMBL/GenBank/DDBJ databases">
        <title>Genome sequence of Desulfocucumis palustris strain NAW-5.</title>
        <authorList>
            <person name="Watanabe M."/>
            <person name="Kojima H."/>
            <person name="Fukui M."/>
        </authorList>
    </citation>
    <scope>NUCLEOTIDE SEQUENCE [LARGE SCALE GENOMIC DNA]</scope>
    <source>
        <strain evidence="2">NAW-5</strain>
    </source>
</reference>
<comment type="caution">
    <text evidence="1">The sequence shown here is derived from an EMBL/GenBank/DDBJ whole genome shotgun (WGS) entry which is preliminary data.</text>
</comment>
<sequence length="340" mass="38963">MPFTPKRVFFEKDSLQYTTGKNLHQHFKKINIPVQIIGSHNRVSGIPGKTPQESYLEAKRTLVVGVRRTLKFESCKPSAHYQLPLSTSCSGKCEYCYLQTTLGNKPYVRVYINTDEILSAAGEYIKERAPEITIFEGAATSDPLPVERYTGSLKKAIEYFGNSELGRFRFVTKFTEVESLLDARHNGHTRFRFSINTPHVIRKYEHDTPPAAERIEAARKVAEAGYPLGFLIAPIIIYPGWEEDYTGLIHNLKKALGDAAESNITFELISHRFTARAKKRLLEVFPDSGLPLEEEERKFKYGQFGYGKYVYPKERLQEMDSLFSRELERNFPGSRVKYLV</sequence>
<dbReference type="Gene3D" id="3.80.30.30">
    <property type="match status" value="1"/>
</dbReference>
<dbReference type="InterPro" id="IPR034559">
    <property type="entry name" value="SPL_Clostridia"/>
</dbReference>
<dbReference type="CDD" id="cd01335">
    <property type="entry name" value="Radical_SAM"/>
    <property type="match status" value="1"/>
</dbReference>
<dbReference type="SUPFAM" id="SSF102114">
    <property type="entry name" value="Radical SAM enzymes"/>
    <property type="match status" value="1"/>
</dbReference>
<organism evidence="1 2">
    <name type="scientific">Desulfocucumis palustris</name>
    <dbReference type="NCBI Taxonomy" id="1898651"/>
    <lineage>
        <taxon>Bacteria</taxon>
        <taxon>Bacillati</taxon>
        <taxon>Bacillota</taxon>
        <taxon>Clostridia</taxon>
        <taxon>Eubacteriales</taxon>
        <taxon>Desulfocucumaceae</taxon>
        <taxon>Desulfocucumis</taxon>
    </lineage>
</organism>
<dbReference type="PANTHER" id="PTHR37822">
    <property type="entry name" value="SPORE PHOTOPRODUCT LYASE-RELATED"/>
    <property type="match status" value="1"/>
</dbReference>
<dbReference type="NCBIfam" id="TIGR04070">
    <property type="entry name" value="photo_TT_lyase"/>
    <property type="match status" value="1"/>
</dbReference>
<dbReference type="AlphaFoldDB" id="A0A2L2X7K9"/>
<dbReference type="OrthoDB" id="9787095at2"/>
<dbReference type="EMBL" id="BFAV01000018">
    <property type="protein sequence ID" value="GBF32068.1"/>
    <property type="molecule type" value="Genomic_DNA"/>
</dbReference>
<keyword evidence="1" id="KW-0456">Lyase</keyword>
<dbReference type="InterPro" id="IPR058240">
    <property type="entry name" value="rSAM_sf"/>
</dbReference>
<evidence type="ECO:0000313" key="1">
    <source>
        <dbReference type="EMBL" id="GBF32068.1"/>
    </source>
</evidence>
<dbReference type="SFLD" id="SFLDS00029">
    <property type="entry name" value="Radical_SAM"/>
    <property type="match status" value="1"/>
</dbReference>
<dbReference type="RefSeq" id="WP_104370648.1">
    <property type="nucleotide sequence ID" value="NZ_BFAV01000018.1"/>
</dbReference>